<dbReference type="Proteomes" id="UP000789901">
    <property type="component" value="Unassembled WGS sequence"/>
</dbReference>
<dbReference type="EMBL" id="CAJVQB010032057">
    <property type="protein sequence ID" value="CAG8817794.1"/>
    <property type="molecule type" value="Genomic_DNA"/>
</dbReference>
<keyword evidence="2" id="KW-1185">Reference proteome</keyword>
<reference evidence="1 2" key="1">
    <citation type="submission" date="2021-06" db="EMBL/GenBank/DDBJ databases">
        <authorList>
            <person name="Kallberg Y."/>
            <person name="Tangrot J."/>
            <person name="Rosling A."/>
        </authorList>
    </citation>
    <scope>NUCLEOTIDE SEQUENCE [LARGE SCALE GENOMIC DNA]</scope>
    <source>
        <strain evidence="1 2">120-4 pot B 10/14</strain>
    </source>
</reference>
<name>A0ABN7W5J5_GIGMA</name>
<sequence length="41" mass="4671">EMFEESGFEIYEGQGLFVEYLQTEQQNGAENRRVSVGTLKG</sequence>
<organism evidence="1 2">
    <name type="scientific">Gigaspora margarita</name>
    <dbReference type="NCBI Taxonomy" id="4874"/>
    <lineage>
        <taxon>Eukaryota</taxon>
        <taxon>Fungi</taxon>
        <taxon>Fungi incertae sedis</taxon>
        <taxon>Mucoromycota</taxon>
        <taxon>Glomeromycotina</taxon>
        <taxon>Glomeromycetes</taxon>
        <taxon>Diversisporales</taxon>
        <taxon>Gigasporaceae</taxon>
        <taxon>Gigaspora</taxon>
    </lineage>
</organism>
<evidence type="ECO:0000313" key="1">
    <source>
        <dbReference type="EMBL" id="CAG8817794.1"/>
    </source>
</evidence>
<gene>
    <name evidence="1" type="ORF">GMARGA_LOCUS26888</name>
</gene>
<proteinExistence type="predicted"/>
<feature type="non-terminal residue" evidence="1">
    <location>
        <position position="1"/>
    </location>
</feature>
<accession>A0ABN7W5J5</accession>
<comment type="caution">
    <text evidence="1">The sequence shown here is derived from an EMBL/GenBank/DDBJ whole genome shotgun (WGS) entry which is preliminary data.</text>
</comment>
<protein>
    <submittedName>
        <fullName evidence="1">19846_t:CDS:1</fullName>
    </submittedName>
</protein>
<evidence type="ECO:0000313" key="2">
    <source>
        <dbReference type="Proteomes" id="UP000789901"/>
    </source>
</evidence>